<dbReference type="InterPro" id="IPR015311">
    <property type="entry name" value="DFF40_C"/>
</dbReference>
<keyword evidence="4" id="KW-1185">Reference proteome</keyword>
<evidence type="ECO:0000313" key="5">
    <source>
        <dbReference type="RefSeq" id="XP_015270178.1"/>
    </source>
</evidence>
<reference evidence="5" key="1">
    <citation type="submission" date="2025-08" db="UniProtKB">
        <authorList>
            <consortium name="RefSeq"/>
        </authorList>
    </citation>
    <scope>IDENTIFICATION</scope>
</reference>
<evidence type="ECO:0000313" key="4">
    <source>
        <dbReference type="Proteomes" id="UP000694871"/>
    </source>
</evidence>
<sequence>MLTKPKSVKIRSLGSDRKYGVAGRSLKEVLSKACVFLQLPVSDCRLCLYEDGTEVTESYFRNVPDNTELILLAQGEIWHGYVSEIQRFLRASSSQTDDIIHAAQGLLSEEKAPKWRKLLADLIQNLSENISAESREEDEKWFEGIESRFKTKSSYMRYSCESRIRGYLKEVTSYASAVHPAAQAKYKTLVEAMVEKLKSERYNGCYFDRREDEKVCLCTTEGWFSCQGPFDNESCPCRHSINPYGNRENRILFSTWNLDHVIEKKRTILPTLAEAISARDRKEVSWEYFYQLLFTVENLKLVHIACHKKANHNLSCDKTKIYRKRRHLRKIPEKRILKVVCHKPVA</sequence>
<evidence type="ECO:0000256" key="1">
    <source>
        <dbReference type="ARBA" id="ARBA00022703"/>
    </source>
</evidence>
<dbReference type="Pfam" id="PF02017">
    <property type="entry name" value="CIDE-N"/>
    <property type="match status" value="1"/>
</dbReference>
<dbReference type="Proteomes" id="UP000694871">
    <property type="component" value="Unplaced"/>
</dbReference>
<accession>A0ABM1K8Z1</accession>
<dbReference type="GeneID" id="107113365"/>
<dbReference type="Pfam" id="PF09230">
    <property type="entry name" value="DFF40"/>
    <property type="match status" value="1"/>
</dbReference>
<dbReference type="PANTHER" id="PTHR13067">
    <property type="entry name" value="CASPASE-ACTIVATED DNASE"/>
    <property type="match status" value="1"/>
</dbReference>
<name>A0ABM1K8Z1_GEKJA</name>
<protein>
    <submittedName>
        <fullName evidence="5">DNAation factor subunit beta</fullName>
    </submittedName>
</protein>
<dbReference type="InterPro" id="IPR003508">
    <property type="entry name" value="CIDE-N_dom"/>
</dbReference>
<proteinExistence type="predicted"/>
<dbReference type="InterPro" id="IPR039729">
    <property type="entry name" value="DFF40"/>
</dbReference>
<dbReference type="Gene3D" id="6.10.140.170">
    <property type="match status" value="1"/>
</dbReference>
<dbReference type="SUPFAM" id="SSF54277">
    <property type="entry name" value="CAD &amp; PB1 domains"/>
    <property type="match status" value="1"/>
</dbReference>
<keyword evidence="1 2" id="KW-0053">Apoptosis</keyword>
<evidence type="ECO:0000259" key="3">
    <source>
        <dbReference type="PROSITE" id="PS51135"/>
    </source>
</evidence>
<dbReference type="Gene3D" id="3.10.20.10">
    <property type="match status" value="1"/>
</dbReference>
<dbReference type="RefSeq" id="XP_015270178.1">
    <property type="nucleotide sequence ID" value="XM_015414692.1"/>
</dbReference>
<organism evidence="4 5">
    <name type="scientific">Gekko japonicus</name>
    <name type="common">Schlegel's Japanese gecko</name>
    <dbReference type="NCBI Taxonomy" id="146911"/>
    <lineage>
        <taxon>Eukaryota</taxon>
        <taxon>Metazoa</taxon>
        <taxon>Chordata</taxon>
        <taxon>Craniata</taxon>
        <taxon>Vertebrata</taxon>
        <taxon>Euteleostomi</taxon>
        <taxon>Lepidosauria</taxon>
        <taxon>Squamata</taxon>
        <taxon>Bifurcata</taxon>
        <taxon>Gekkota</taxon>
        <taxon>Gekkonidae</taxon>
        <taxon>Gekkoninae</taxon>
        <taxon>Gekko</taxon>
    </lineage>
</organism>
<dbReference type="PANTHER" id="PTHR13067:SF2">
    <property type="entry name" value="CASPASE-ACTIVATED DNASE"/>
    <property type="match status" value="1"/>
</dbReference>
<gene>
    <name evidence="5" type="primary">DFFB</name>
</gene>
<evidence type="ECO:0000256" key="2">
    <source>
        <dbReference type="PROSITE-ProRule" id="PRU00447"/>
    </source>
</evidence>
<feature type="domain" description="CIDE-N" evidence="3">
    <location>
        <begin position="4"/>
        <end position="80"/>
    </location>
</feature>
<dbReference type="InterPro" id="IPR044925">
    <property type="entry name" value="His-Me_finger_sf"/>
</dbReference>
<dbReference type="SUPFAM" id="SSF54060">
    <property type="entry name" value="His-Me finger endonucleases"/>
    <property type="match status" value="1"/>
</dbReference>
<dbReference type="SMART" id="SM00266">
    <property type="entry name" value="CAD"/>
    <property type="match status" value="1"/>
</dbReference>
<dbReference type="PROSITE" id="PS51135">
    <property type="entry name" value="CIDE_N"/>
    <property type="match status" value="1"/>
</dbReference>